<keyword evidence="6 7" id="KW-0349">Heme</keyword>
<dbReference type="PANTHER" id="PTHR46300:SF2">
    <property type="entry name" value="CYTOCHROME P450 MONOOXYGENASE ALNH-RELATED"/>
    <property type="match status" value="1"/>
</dbReference>
<evidence type="ECO:0000256" key="6">
    <source>
        <dbReference type="PIRSR" id="PIRSR602401-1"/>
    </source>
</evidence>
<dbReference type="InterPro" id="IPR002401">
    <property type="entry name" value="Cyt_P450_E_grp-I"/>
</dbReference>
<dbReference type="Proteomes" id="UP000756921">
    <property type="component" value="Unassembled WGS sequence"/>
</dbReference>
<dbReference type="InterPro" id="IPR001128">
    <property type="entry name" value="Cyt_P450"/>
</dbReference>
<dbReference type="InterPro" id="IPR017972">
    <property type="entry name" value="Cyt_P450_CS"/>
</dbReference>
<keyword evidence="5 7" id="KW-0503">Monooxygenase</keyword>
<dbReference type="GO" id="GO:0005506">
    <property type="term" value="F:iron ion binding"/>
    <property type="evidence" value="ECO:0007669"/>
    <property type="project" value="InterPro"/>
</dbReference>
<keyword evidence="9" id="KW-1185">Reference proteome</keyword>
<comment type="caution">
    <text evidence="8">The sequence shown here is derived from an EMBL/GenBank/DDBJ whole genome shotgun (WGS) entry which is preliminary data.</text>
</comment>
<organism evidence="8 9">
    <name type="scientific">Paraphaeosphaeria minitans</name>
    <dbReference type="NCBI Taxonomy" id="565426"/>
    <lineage>
        <taxon>Eukaryota</taxon>
        <taxon>Fungi</taxon>
        <taxon>Dikarya</taxon>
        <taxon>Ascomycota</taxon>
        <taxon>Pezizomycotina</taxon>
        <taxon>Dothideomycetes</taxon>
        <taxon>Pleosporomycetidae</taxon>
        <taxon>Pleosporales</taxon>
        <taxon>Massarineae</taxon>
        <taxon>Didymosphaeriaceae</taxon>
        <taxon>Paraphaeosphaeria</taxon>
    </lineage>
</organism>
<reference evidence="8" key="1">
    <citation type="journal article" date="2020" name="Mol. Plant Microbe Interact.">
        <title>Genome Sequence of the Biocontrol Agent Coniothyrium minitans strain Conio (IMI 134523).</title>
        <authorList>
            <person name="Patel D."/>
            <person name="Shittu T.A."/>
            <person name="Baroncelli R."/>
            <person name="Muthumeenakshi S."/>
            <person name="Osborne T.H."/>
            <person name="Janganan T.K."/>
            <person name="Sreenivasaprasad S."/>
        </authorList>
    </citation>
    <scope>NUCLEOTIDE SEQUENCE</scope>
    <source>
        <strain evidence="8">Conio</strain>
    </source>
</reference>
<evidence type="ECO:0000256" key="4">
    <source>
        <dbReference type="ARBA" id="ARBA00023004"/>
    </source>
</evidence>
<dbReference type="EMBL" id="WJXW01000008">
    <property type="protein sequence ID" value="KAF9733680.1"/>
    <property type="molecule type" value="Genomic_DNA"/>
</dbReference>
<dbReference type="PROSITE" id="PS00086">
    <property type="entry name" value="CYTOCHROME_P450"/>
    <property type="match status" value="1"/>
</dbReference>
<evidence type="ECO:0000256" key="7">
    <source>
        <dbReference type="RuleBase" id="RU000461"/>
    </source>
</evidence>
<evidence type="ECO:0000313" key="9">
    <source>
        <dbReference type="Proteomes" id="UP000756921"/>
    </source>
</evidence>
<comment type="cofactor">
    <cofactor evidence="6">
        <name>heme</name>
        <dbReference type="ChEBI" id="CHEBI:30413"/>
    </cofactor>
</comment>
<sequence length="481" mass="55231">MDRLATFVFLPFAGLALWYIYSTFAYRIRRHGAKEVPGPKGTHFSNNGIGNTVISSLSRYSASIKSCSILRKLRTIYTWRQHRKLLHTVLSAPATVRYEPSIELETLYTLDDLLTSPEKFSDHLERYAFGIVFRVGLGRRVHDLNDYVVQESIIGMDEIHKAFRPDLFACNIWPLLLHAPDWLVPSNKTLRKYLARLEGSIYLVQSDLKARIKDGSAPESLQKWFLEHIHEFDLTEEHGAWVFQSLVGAGTRSPYNAMMQYVINMMEHPDWQRKVQEEVDRVVGKDRLPNLKDLPNLPTVRAVIKEGIRYRSIVAEIGVPHKLDKDDFYKGYFIPKGTILHANYSAILSDRELYPDGPVYNPARWLDPSYPTYKEPLMSYPSLQGFTSFGYGRRACPAANFTERTLTVMVARLAWAFNIRKAVDPETKMEVPLDINYEPTTNPKPLAFPAVFEVRDQEKTGIIRVEAARESARDSLRTEID</sequence>
<dbReference type="GO" id="GO:0004497">
    <property type="term" value="F:monooxygenase activity"/>
    <property type="evidence" value="ECO:0007669"/>
    <property type="project" value="UniProtKB-KW"/>
</dbReference>
<keyword evidence="4 6" id="KW-0408">Iron</keyword>
<comment type="similarity">
    <text evidence="1 7">Belongs to the cytochrome P450 family.</text>
</comment>
<keyword evidence="2 6" id="KW-0479">Metal-binding</keyword>
<evidence type="ECO:0000256" key="2">
    <source>
        <dbReference type="ARBA" id="ARBA00022723"/>
    </source>
</evidence>
<dbReference type="AlphaFoldDB" id="A0A9P6GER0"/>
<dbReference type="OrthoDB" id="1470350at2759"/>
<gene>
    <name evidence="8" type="ORF">PMIN01_08023</name>
</gene>
<name>A0A9P6GER0_9PLEO</name>
<dbReference type="Pfam" id="PF00067">
    <property type="entry name" value="p450"/>
    <property type="match status" value="1"/>
</dbReference>
<dbReference type="Gene3D" id="1.10.630.10">
    <property type="entry name" value="Cytochrome P450"/>
    <property type="match status" value="1"/>
</dbReference>
<keyword evidence="3 7" id="KW-0560">Oxidoreductase</keyword>
<evidence type="ECO:0000256" key="1">
    <source>
        <dbReference type="ARBA" id="ARBA00010617"/>
    </source>
</evidence>
<evidence type="ECO:0000256" key="3">
    <source>
        <dbReference type="ARBA" id="ARBA00023002"/>
    </source>
</evidence>
<protein>
    <submittedName>
        <fullName evidence="8">Cytochrome P450</fullName>
    </submittedName>
</protein>
<accession>A0A9P6GER0</accession>
<evidence type="ECO:0000313" key="8">
    <source>
        <dbReference type="EMBL" id="KAF9733680.1"/>
    </source>
</evidence>
<dbReference type="PANTHER" id="PTHR46300">
    <property type="entry name" value="P450, PUTATIVE (EUROFUNG)-RELATED-RELATED"/>
    <property type="match status" value="1"/>
</dbReference>
<evidence type="ECO:0000256" key="5">
    <source>
        <dbReference type="ARBA" id="ARBA00023033"/>
    </source>
</evidence>
<dbReference type="PRINTS" id="PR00463">
    <property type="entry name" value="EP450I"/>
</dbReference>
<proteinExistence type="inferred from homology"/>
<dbReference type="SUPFAM" id="SSF48264">
    <property type="entry name" value="Cytochrome P450"/>
    <property type="match status" value="1"/>
</dbReference>
<dbReference type="GO" id="GO:0020037">
    <property type="term" value="F:heme binding"/>
    <property type="evidence" value="ECO:0007669"/>
    <property type="project" value="InterPro"/>
</dbReference>
<dbReference type="GO" id="GO:0016705">
    <property type="term" value="F:oxidoreductase activity, acting on paired donors, with incorporation or reduction of molecular oxygen"/>
    <property type="evidence" value="ECO:0007669"/>
    <property type="project" value="InterPro"/>
</dbReference>
<feature type="binding site" description="axial binding residue" evidence="6">
    <location>
        <position position="396"/>
    </location>
    <ligand>
        <name>heme</name>
        <dbReference type="ChEBI" id="CHEBI:30413"/>
    </ligand>
    <ligandPart>
        <name>Fe</name>
        <dbReference type="ChEBI" id="CHEBI:18248"/>
    </ligandPart>
</feature>
<dbReference type="InterPro" id="IPR050364">
    <property type="entry name" value="Cytochrome_P450_fung"/>
</dbReference>
<dbReference type="PRINTS" id="PR00385">
    <property type="entry name" value="P450"/>
</dbReference>
<dbReference type="InterPro" id="IPR036396">
    <property type="entry name" value="Cyt_P450_sf"/>
</dbReference>